<comment type="caution">
    <text evidence="1">The sequence shown here is derived from an EMBL/GenBank/DDBJ whole genome shotgun (WGS) entry which is preliminary data.</text>
</comment>
<keyword evidence="2" id="KW-1185">Reference proteome</keyword>
<evidence type="ECO:0000313" key="1">
    <source>
        <dbReference type="EMBL" id="KRH93615.1"/>
    </source>
</evidence>
<dbReference type="Proteomes" id="UP000051530">
    <property type="component" value="Unassembled WGS sequence"/>
</dbReference>
<sequence length="145" mass="17123">MSFPFRNEISCELSLGVNNILRLKRKSSLIFYVYNTNDILDYVLHFLNAFQEIMLVKNIDITLDNFIRGIICEIIFYETFLKGPSNRHSIQSKAFTSIIYGLFRKEAIPRYAVSEIIMKVISKMEKHHIFDTIKKTLDYNMIEKK</sequence>
<name>A0A0R0M2F9_9MICR</name>
<dbReference type="VEuPathDB" id="MicrosporidiaDB:M153_7160001564"/>
<protein>
    <submittedName>
        <fullName evidence="1">Uncharacterized protein</fullName>
    </submittedName>
</protein>
<reference evidence="1 2" key="1">
    <citation type="submission" date="2015-07" db="EMBL/GenBank/DDBJ databases">
        <title>The genome of Pseudoloma neurophilia, a relevant intracellular parasite of the zebrafish.</title>
        <authorList>
            <person name="Ndikumana S."/>
            <person name="Pelin A."/>
            <person name="Sanders J."/>
            <person name="Corradi N."/>
        </authorList>
    </citation>
    <scope>NUCLEOTIDE SEQUENCE [LARGE SCALE GENOMIC DNA]</scope>
    <source>
        <strain evidence="1 2">MK1</strain>
    </source>
</reference>
<dbReference type="AlphaFoldDB" id="A0A0R0M2F9"/>
<proteinExistence type="predicted"/>
<organism evidence="1 2">
    <name type="scientific">Pseudoloma neurophilia</name>
    <dbReference type="NCBI Taxonomy" id="146866"/>
    <lineage>
        <taxon>Eukaryota</taxon>
        <taxon>Fungi</taxon>
        <taxon>Fungi incertae sedis</taxon>
        <taxon>Microsporidia</taxon>
        <taxon>Pseudoloma</taxon>
    </lineage>
</organism>
<accession>A0A0R0M2F9</accession>
<dbReference type="EMBL" id="LGUB01000277">
    <property type="protein sequence ID" value="KRH93615.1"/>
    <property type="molecule type" value="Genomic_DNA"/>
</dbReference>
<evidence type="ECO:0000313" key="2">
    <source>
        <dbReference type="Proteomes" id="UP000051530"/>
    </source>
</evidence>
<gene>
    <name evidence="1" type="ORF">M153_7160001564</name>
</gene>